<sequence>MSQRTLRRTMPGELSSPSAKLVYLYLQTQSGATVEELGDGLEMKKLSLFSVLKTLRQRDLVERDGEHYVAR</sequence>
<evidence type="ECO:0000313" key="1">
    <source>
        <dbReference type="EMBL" id="MFC6725678.1"/>
    </source>
</evidence>
<protein>
    <submittedName>
        <fullName evidence="1">TrmB family transcriptional regulator</fullName>
    </submittedName>
</protein>
<accession>A0ABD5S1U1</accession>
<dbReference type="AlphaFoldDB" id="A0ABD5S1U1"/>
<keyword evidence="2" id="KW-1185">Reference proteome</keyword>
<reference evidence="1 2" key="1">
    <citation type="journal article" date="2019" name="Int. J. Syst. Evol. Microbiol.">
        <title>The Global Catalogue of Microorganisms (GCM) 10K type strain sequencing project: providing services to taxonomists for standard genome sequencing and annotation.</title>
        <authorList>
            <consortium name="The Broad Institute Genomics Platform"/>
            <consortium name="The Broad Institute Genome Sequencing Center for Infectious Disease"/>
            <person name="Wu L."/>
            <person name="Ma J."/>
        </authorList>
    </citation>
    <scope>NUCLEOTIDE SEQUENCE [LARGE SCALE GENOMIC DNA]</scope>
    <source>
        <strain evidence="1 2">NBRC 111368</strain>
    </source>
</reference>
<organism evidence="1 2">
    <name type="scientific">Halobium palmae</name>
    <dbReference type="NCBI Taxonomy" id="1776492"/>
    <lineage>
        <taxon>Archaea</taxon>
        <taxon>Methanobacteriati</taxon>
        <taxon>Methanobacteriota</taxon>
        <taxon>Stenosarchaea group</taxon>
        <taxon>Halobacteria</taxon>
        <taxon>Halobacteriales</taxon>
        <taxon>Haloferacaceae</taxon>
        <taxon>Halobium</taxon>
    </lineage>
</organism>
<dbReference type="InterPro" id="IPR036390">
    <property type="entry name" value="WH_DNA-bd_sf"/>
</dbReference>
<name>A0ABD5S1U1_9EURY</name>
<evidence type="ECO:0000313" key="2">
    <source>
        <dbReference type="Proteomes" id="UP001596328"/>
    </source>
</evidence>
<dbReference type="SUPFAM" id="SSF46785">
    <property type="entry name" value="Winged helix' DNA-binding domain"/>
    <property type="match status" value="1"/>
</dbReference>
<proteinExistence type="predicted"/>
<dbReference type="Proteomes" id="UP001596328">
    <property type="component" value="Unassembled WGS sequence"/>
</dbReference>
<gene>
    <name evidence="1" type="ORF">ACFQE1_15145</name>
</gene>
<comment type="caution">
    <text evidence="1">The sequence shown here is derived from an EMBL/GenBank/DDBJ whole genome shotgun (WGS) entry which is preliminary data.</text>
</comment>
<dbReference type="EMBL" id="JBHSWU010000649">
    <property type="protein sequence ID" value="MFC6725678.1"/>
    <property type="molecule type" value="Genomic_DNA"/>
</dbReference>